<gene>
    <name evidence="2" type="ORF">JYU34_001340</name>
</gene>
<sequence>MFSENNINYIKNSDMDTAPPCTGSDSETVKDKVKLVKIDLSDFNKNIVQCWECECTFKIEPLWGINQMNTRRIQCKVCKKFFLIKAALKAEPKYDNGLLEIESLVSIYTAGEATGVKNIRPCIDCKIKKEITTLPIESFTSEEWFICKCGKNQCAFIEYVTQSELLPLAVRKSRKKNKRGSQTSRNTETSTDRNTYVTNGATHLAPPTAVVRDSQRVYKPTTKEGDYIESQTTLGTSHTVGTVQTTLDAWKTPRPVRPPPTAAGFKLQTTTCDTTQVKEVANQMVTRGAKRQRTCASNNAAPAQRNTHIPNIIIRDENAIKNQETLKKIRESVAKNCSTLNIMKGQIKINPTNATARVNLLTTLETCGITRIIAPKPKADRQMATKIVLKNDTYDESTDTIANEIEDCIGIKPLAIKPLGRAGKIHLLIFDGEYKSRELLANFKNAERKFFCAPTIKVEPYRENPKHIVQCKKCYAFDHSKQSCYGKQEEPQIVLTTAEGTTTKVCRNCKEEDHGANNAKCPVFKNMIARQIEQAEAKQSKKEERIKRSVVRLGVKYADITNTKQFPTLPQKEAAPSPTEQVAPTKAGLTLEGLFQMQTQMQQTLMMLTDTINRIHLHLNGQQ</sequence>
<proteinExistence type="predicted"/>
<keyword evidence="3" id="KW-1185">Reference proteome</keyword>
<accession>A0ABQ7R6L1</accession>
<feature type="region of interest" description="Disordered" evidence="1">
    <location>
        <begin position="172"/>
        <end position="205"/>
    </location>
</feature>
<evidence type="ECO:0000256" key="1">
    <source>
        <dbReference type="SAM" id="MobiDB-lite"/>
    </source>
</evidence>
<organism evidence="2 3">
    <name type="scientific">Plutella xylostella</name>
    <name type="common">Diamondback moth</name>
    <name type="synonym">Plutella maculipennis</name>
    <dbReference type="NCBI Taxonomy" id="51655"/>
    <lineage>
        <taxon>Eukaryota</taxon>
        <taxon>Metazoa</taxon>
        <taxon>Ecdysozoa</taxon>
        <taxon>Arthropoda</taxon>
        <taxon>Hexapoda</taxon>
        <taxon>Insecta</taxon>
        <taxon>Pterygota</taxon>
        <taxon>Neoptera</taxon>
        <taxon>Endopterygota</taxon>
        <taxon>Lepidoptera</taxon>
        <taxon>Glossata</taxon>
        <taxon>Ditrysia</taxon>
        <taxon>Yponomeutoidea</taxon>
        <taxon>Plutellidae</taxon>
        <taxon>Plutella</taxon>
    </lineage>
</organism>
<reference evidence="2 3" key="1">
    <citation type="submission" date="2021-06" db="EMBL/GenBank/DDBJ databases">
        <title>A haploid diamondback moth (Plutella xylostella L.) genome assembly resolves 31 chromosomes and identifies a diamide resistance mutation.</title>
        <authorList>
            <person name="Ward C.M."/>
            <person name="Perry K.D."/>
            <person name="Baker G."/>
            <person name="Powis K."/>
            <person name="Heckel D.G."/>
            <person name="Baxter S.W."/>
        </authorList>
    </citation>
    <scope>NUCLEOTIDE SEQUENCE [LARGE SCALE GENOMIC DNA]</scope>
    <source>
        <strain evidence="2 3">LV</strain>
        <tissue evidence="2">Single pupa</tissue>
    </source>
</reference>
<feature type="compositionally biased region" description="Polar residues" evidence="1">
    <location>
        <begin position="180"/>
        <end position="201"/>
    </location>
</feature>
<comment type="caution">
    <text evidence="2">The sequence shown here is derived from an EMBL/GenBank/DDBJ whole genome shotgun (WGS) entry which is preliminary data.</text>
</comment>
<name>A0ABQ7R6L1_PLUXY</name>
<protein>
    <submittedName>
        <fullName evidence="2">Uncharacterized protein</fullName>
    </submittedName>
</protein>
<dbReference type="EMBL" id="JAHIBW010000002">
    <property type="protein sequence ID" value="KAG7312938.1"/>
    <property type="molecule type" value="Genomic_DNA"/>
</dbReference>
<evidence type="ECO:0000313" key="2">
    <source>
        <dbReference type="EMBL" id="KAG7312938.1"/>
    </source>
</evidence>
<dbReference type="Proteomes" id="UP000823941">
    <property type="component" value="Chromosome 2"/>
</dbReference>
<evidence type="ECO:0000313" key="3">
    <source>
        <dbReference type="Proteomes" id="UP000823941"/>
    </source>
</evidence>